<dbReference type="EMBL" id="LR796844">
    <property type="protein sequence ID" value="CAB4169715.1"/>
    <property type="molecule type" value="Genomic_DNA"/>
</dbReference>
<dbReference type="EMBL" id="LR797254">
    <property type="protein sequence ID" value="CAB4197966.1"/>
    <property type="molecule type" value="Genomic_DNA"/>
</dbReference>
<evidence type="ECO:0000313" key="2">
    <source>
        <dbReference type="EMBL" id="CAB4197966.1"/>
    </source>
</evidence>
<gene>
    <name evidence="2" type="ORF">UFOVP1305_43</name>
    <name evidence="1" type="ORF">UFOVP896_81</name>
</gene>
<proteinExistence type="predicted"/>
<organism evidence="1">
    <name type="scientific">uncultured Caudovirales phage</name>
    <dbReference type="NCBI Taxonomy" id="2100421"/>
    <lineage>
        <taxon>Viruses</taxon>
        <taxon>Duplodnaviria</taxon>
        <taxon>Heunggongvirae</taxon>
        <taxon>Uroviricota</taxon>
        <taxon>Caudoviricetes</taxon>
        <taxon>Peduoviridae</taxon>
        <taxon>Maltschvirus</taxon>
        <taxon>Maltschvirus maltsch</taxon>
    </lineage>
</organism>
<protein>
    <submittedName>
        <fullName evidence="1">Uncharacterized protein</fullName>
    </submittedName>
</protein>
<accession>A0A6J5PKI9</accession>
<evidence type="ECO:0000313" key="1">
    <source>
        <dbReference type="EMBL" id="CAB4169715.1"/>
    </source>
</evidence>
<reference evidence="1" key="1">
    <citation type="submission" date="2020-05" db="EMBL/GenBank/DDBJ databases">
        <authorList>
            <person name="Chiriac C."/>
            <person name="Salcher M."/>
            <person name="Ghai R."/>
            <person name="Kavagutti S V."/>
        </authorList>
    </citation>
    <scope>NUCLEOTIDE SEQUENCE</scope>
</reference>
<sequence>MNYPPNDRRAEAGDVVNDLPASEVPSLLEQGLIETVDKIAEVD</sequence>
<name>A0A6J5PKI9_9CAUD</name>